<sequence>MPLPSSFADIAQKSAVLFLAGTTVYYMVNIGMLVNRRMELKKQGKLQEELARLTGMAPPQPPQPSRDMGHLHAETATTPTPMATNAQPGCTATQPNGEGA</sequence>
<evidence type="ECO:0000313" key="3">
    <source>
        <dbReference type="EMBL" id="KAG2222861.1"/>
    </source>
</evidence>
<dbReference type="AlphaFoldDB" id="A0A8H7VH79"/>
<feature type="compositionally biased region" description="Polar residues" evidence="1">
    <location>
        <begin position="90"/>
        <end position="100"/>
    </location>
</feature>
<feature type="compositionally biased region" description="Low complexity" evidence="1">
    <location>
        <begin position="75"/>
        <end position="88"/>
    </location>
</feature>
<reference evidence="3 4" key="1">
    <citation type="submission" date="2020-12" db="EMBL/GenBank/DDBJ databases">
        <title>Metabolic potential, ecology and presence of endohyphal bacteria is reflected in genomic diversity of Mucoromycotina.</title>
        <authorList>
            <person name="Muszewska A."/>
            <person name="Okrasinska A."/>
            <person name="Steczkiewicz K."/>
            <person name="Drgas O."/>
            <person name="Orlowska M."/>
            <person name="Perlinska-Lenart U."/>
            <person name="Aleksandrzak-Piekarczyk T."/>
            <person name="Szatraj K."/>
            <person name="Zielenkiewicz U."/>
            <person name="Pilsyk S."/>
            <person name="Malc E."/>
            <person name="Mieczkowski P."/>
            <person name="Kruszewska J.S."/>
            <person name="Biernat P."/>
            <person name="Pawlowska J."/>
        </authorList>
    </citation>
    <scope>NUCLEOTIDE SEQUENCE [LARGE SCALE GENOMIC DNA]</scope>
    <source>
        <strain evidence="3 4">CBS 142.35</strain>
    </source>
</reference>
<keyword evidence="2" id="KW-0812">Transmembrane</keyword>
<organism evidence="3 4">
    <name type="scientific">Circinella minor</name>
    <dbReference type="NCBI Taxonomy" id="1195481"/>
    <lineage>
        <taxon>Eukaryota</taxon>
        <taxon>Fungi</taxon>
        <taxon>Fungi incertae sedis</taxon>
        <taxon>Mucoromycota</taxon>
        <taxon>Mucoromycotina</taxon>
        <taxon>Mucoromycetes</taxon>
        <taxon>Mucorales</taxon>
        <taxon>Lichtheimiaceae</taxon>
        <taxon>Circinella</taxon>
    </lineage>
</organism>
<feature type="region of interest" description="Disordered" evidence="1">
    <location>
        <begin position="55"/>
        <end position="100"/>
    </location>
</feature>
<evidence type="ECO:0000256" key="1">
    <source>
        <dbReference type="SAM" id="MobiDB-lite"/>
    </source>
</evidence>
<keyword evidence="2" id="KW-0472">Membrane</keyword>
<comment type="caution">
    <text evidence="3">The sequence shown here is derived from an EMBL/GenBank/DDBJ whole genome shotgun (WGS) entry which is preliminary data.</text>
</comment>
<dbReference type="EMBL" id="JAEPRB010000073">
    <property type="protein sequence ID" value="KAG2222861.1"/>
    <property type="molecule type" value="Genomic_DNA"/>
</dbReference>
<evidence type="ECO:0000313" key="4">
    <source>
        <dbReference type="Proteomes" id="UP000646827"/>
    </source>
</evidence>
<proteinExistence type="predicted"/>
<keyword evidence="4" id="KW-1185">Reference proteome</keyword>
<protein>
    <submittedName>
        <fullName evidence="3">Uncharacterized protein</fullName>
    </submittedName>
</protein>
<gene>
    <name evidence="3" type="ORF">INT45_000476</name>
</gene>
<dbReference type="Proteomes" id="UP000646827">
    <property type="component" value="Unassembled WGS sequence"/>
</dbReference>
<evidence type="ECO:0000256" key="2">
    <source>
        <dbReference type="SAM" id="Phobius"/>
    </source>
</evidence>
<dbReference type="OrthoDB" id="2359716at2759"/>
<accession>A0A8H7VH79</accession>
<keyword evidence="2" id="KW-1133">Transmembrane helix</keyword>
<name>A0A8H7VH79_9FUNG</name>
<feature type="transmembrane region" description="Helical" evidence="2">
    <location>
        <begin position="15"/>
        <end position="35"/>
    </location>
</feature>